<sequence>MFSKKFTFKFETTMETSIEKLFTFHTDTNNLPKITPPWIKVKIVDLTLPLKEGSEISLDIKQYGLTNRWVMQIDKMQASSIICDLALKSPFKSFYHERKFEKMDENHAKLIDLIIVELPLYPLSIIAVPFMKYDMDRMFTYRHEKIKEILTIG</sequence>
<accession>A0A6S6SVV1</accession>
<reference evidence="1" key="1">
    <citation type="submission" date="2020-01" db="EMBL/GenBank/DDBJ databases">
        <authorList>
            <person name="Meier V. D."/>
            <person name="Meier V D."/>
        </authorList>
    </citation>
    <scope>NUCLEOTIDE SEQUENCE</scope>
    <source>
        <strain evidence="1">HLG_WM_MAG_05</strain>
    </source>
</reference>
<dbReference type="AlphaFoldDB" id="A0A6S6SVV1"/>
<evidence type="ECO:0000313" key="1">
    <source>
        <dbReference type="EMBL" id="CAA6808904.1"/>
    </source>
</evidence>
<organism evidence="1">
    <name type="scientific">uncultured Sulfurovum sp</name>
    <dbReference type="NCBI Taxonomy" id="269237"/>
    <lineage>
        <taxon>Bacteria</taxon>
        <taxon>Pseudomonadati</taxon>
        <taxon>Campylobacterota</taxon>
        <taxon>Epsilonproteobacteria</taxon>
        <taxon>Campylobacterales</taxon>
        <taxon>Sulfurovaceae</taxon>
        <taxon>Sulfurovum</taxon>
        <taxon>environmental samples</taxon>
    </lineage>
</organism>
<dbReference type="InterPro" id="IPR023393">
    <property type="entry name" value="START-like_dom_sf"/>
</dbReference>
<dbReference type="SUPFAM" id="SSF55961">
    <property type="entry name" value="Bet v1-like"/>
    <property type="match status" value="1"/>
</dbReference>
<evidence type="ECO:0008006" key="2">
    <source>
        <dbReference type="Google" id="ProtNLM"/>
    </source>
</evidence>
<gene>
    <name evidence="1" type="ORF">HELGO_WM13740</name>
</gene>
<protein>
    <recommendedName>
        <fullName evidence="2">Ribosome association toxin RatA</fullName>
    </recommendedName>
</protein>
<proteinExistence type="predicted"/>
<dbReference type="Gene3D" id="3.30.530.20">
    <property type="match status" value="1"/>
</dbReference>
<name>A0A6S6SVV1_9BACT</name>
<dbReference type="EMBL" id="CACVAU010000030">
    <property type="protein sequence ID" value="CAA6808904.1"/>
    <property type="molecule type" value="Genomic_DNA"/>
</dbReference>